<evidence type="ECO:0000313" key="3">
    <source>
        <dbReference type="Proteomes" id="UP000315112"/>
    </source>
</evidence>
<dbReference type="EMBL" id="VLKW01000003">
    <property type="protein sequence ID" value="TWI48869.1"/>
    <property type="molecule type" value="Genomic_DNA"/>
</dbReference>
<evidence type="ECO:0000313" key="2">
    <source>
        <dbReference type="EMBL" id="TWI48869.1"/>
    </source>
</evidence>
<dbReference type="CDD" id="cd02440">
    <property type="entry name" value="AdoMet_MTases"/>
    <property type="match status" value="1"/>
</dbReference>
<organism evidence="2 3">
    <name type="scientific">Pseudoduganella flava</name>
    <dbReference type="NCBI Taxonomy" id="871742"/>
    <lineage>
        <taxon>Bacteria</taxon>
        <taxon>Pseudomonadati</taxon>
        <taxon>Pseudomonadota</taxon>
        <taxon>Betaproteobacteria</taxon>
        <taxon>Burkholderiales</taxon>
        <taxon>Oxalobacteraceae</taxon>
        <taxon>Telluria group</taxon>
        <taxon>Pseudoduganella</taxon>
    </lineage>
</organism>
<dbReference type="Proteomes" id="UP000437862">
    <property type="component" value="Chromosome"/>
</dbReference>
<reference evidence="2 3" key="1">
    <citation type="journal article" date="2015" name="Stand. Genomic Sci.">
        <title>Genomic Encyclopedia of Bacterial and Archaeal Type Strains, Phase III: the genomes of soil and plant-associated and newly described type strains.</title>
        <authorList>
            <person name="Whitman W.B."/>
            <person name="Woyke T."/>
            <person name="Klenk H.P."/>
            <person name="Zhou Y."/>
            <person name="Lilburn T.G."/>
            <person name="Beck B.J."/>
            <person name="De Vos P."/>
            <person name="Vandamme P."/>
            <person name="Eisen J.A."/>
            <person name="Garrity G."/>
            <person name="Hugenholtz P."/>
            <person name="Kyrpides N.C."/>
        </authorList>
    </citation>
    <scope>NUCLEOTIDE SEQUENCE [LARGE SCALE GENOMIC DNA]</scope>
    <source>
        <strain evidence="2 3">CGMCC 1.10685</strain>
    </source>
</reference>
<protein>
    <submittedName>
        <fullName evidence="1">Methyltransferase domain-containing protein</fullName>
    </submittedName>
    <submittedName>
        <fullName evidence="2">Methyltransferase family protein</fullName>
    </submittedName>
</protein>
<accession>A0A562PWT6</accession>
<dbReference type="Proteomes" id="UP000315112">
    <property type="component" value="Unassembled WGS sequence"/>
</dbReference>
<name>A0A562PWT6_9BURK</name>
<dbReference type="SUPFAM" id="SSF53335">
    <property type="entry name" value="S-adenosyl-L-methionine-dependent methyltransferases"/>
    <property type="match status" value="1"/>
</dbReference>
<dbReference type="GO" id="GO:0008168">
    <property type="term" value="F:methyltransferase activity"/>
    <property type="evidence" value="ECO:0007669"/>
    <property type="project" value="UniProtKB-KW"/>
</dbReference>
<evidence type="ECO:0000313" key="4">
    <source>
        <dbReference type="Proteomes" id="UP000437862"/>
    </source>
</evidence>
<sequence length="273" mass="30753">MKTCVVDSKHRMQGKVFLKNGVDIYRCGDCGCIMADIDFNHEQYESNEYYTMSYRTLESIDKVWGFRWRYVLDKIVKSGNVASLLDVGAGNGYFVSLAAKEFGLRATGLEISTEEIRFAEEHVGVKLVNEDVCRHKEMYDVVTSFNVLEHVADPHGFLSAVLERVKPGGLIVVTTPNPGCIHAKVKGLERWNMVCPPHHINLFSKQSLLEMLEQRGAEPLSYETLSTYISFVRDFDSSNLVLRRTFFNLLRMAGLGADHCVIARKAPAAAARH</sequence>
<dbReference type="RefSeq" id="WP_145874626.1">
    <property type="nucleotide sequence ID" value="NZ_CP046904.1"/>
</dbReference>
<dbReference type="InterPro" id="IPR029063">
    <property type="entry name" value="SAM-dependent_MTases_sf"/>
</dbReference>
<dbReference type="GO" id="GO:0032259">
    <property type="term" value="P:methylation"/>
    <property type="evidence" value="ECO:0007669"/>
    <property type="project" value="UniProtKB-KW"/>
</dbReference>
<reference evidence="2" key="2">
    <citation type="submission" date="2019-07" db="EMBL/GenBank/DDBJ databases">
        <authorList>
            <person name="Whitman W."/>
            <person name="Huntemann M."/>
            <person name="Clum A."/>
            <person name="Pillay M."/>
            <person name="Palaniappan K."/>
            <person name="Varghese N."/>
            <person name="Mikhailova N."/>
            <person name="Stamatis D."/>
            <person name="Reddy T."/>
            <person name="Daum C."/>
            <person name="Shapiro N."/>
            <person name="Ivanova N."/>
            <person name="Kyrpides N."/>
            <person name="Woyke T."/>
        </authorList>
    </citation>
    <scope>NUCLEOTIDE SEQUENCE</scope>
    <source>
        <strain evidence="2">CGMCC 1.10685</strain>
    </source>
</reference>
<keyword evidence="2" id="KW-0808">Transferase</keyword>
<dbReference type="Gene3D" id="3.40.50.150">
    <property type="entry name" value="Vaccinia Virus protein VP39"/>
    <property type="match status" value="1"/>
</dbReference>
<dbReference type="PANTHER" id="PTHR43861">
    <property type="entry name" value="TRANS-ACONITATE 2-METHYLTRANSFERASE-RELATED"/>
    <property type="match status" value="1"/>
</dbReference>
<reference evidence="1 4" key="3">
    <citation type="submission" date="2019-12" db="EMBL/GenBank/DDBJ databases">
        <title>Draft Genome Sequences of Six Type Strains of the Genus Massilia.</title>
        <authorList>
            <person name="Miess H."/>
            <person name="Frediansyah A."/>
            <person name="Goeker M."/>
            <person name="Gross H."/>
        </authorList>
    </citation>
    <scope>NUCLEOTIDE SEQUENCE [LARGE SCALE GENOMIC DNA]</scope>
    <source>
        <strain evidence="1 4">DSM 26639</strain>
    </source>
</reference>
<evidence type="ECO:0000313" key="1">
    <source>
        <dbReference type="EMBL" id="QGZ39934.1"/>
    </source>
</evidence>
<dbReference type="Pfam" id="PF13489">
    <property type="entry name" value="Methyltransf_23"/>
    <property type="match status" value="1"/>
</dbReference>
<dbReference type="AlphaFoldDB" id="A0A562PWT6"/>
<keyword evidence="2" id="KW-0489">Methyltransferase</keyword>
<proteinExistence type="predicted"/>
<gene>
    <name evidence="1" type="ORF">GO485_13305</name>
    <name evidence="2" type="ORF">IP92_02262</name>
</gene>
<dbReference type="EMBL" id="CP046904">
    <property type="protein sequence ID" value="QGZ39934.1"/>
    <property type="molecule type" value="Genomic_DNA"/>
</dbReference>
<keyword evidence="4" id="KW-1185">Reference proteome</keyword>
<dbReference type="OrthoDB" id="9791944at2"/>